<name>A0AAD6ZNC4_9AGAR</name>
<feature type="region of interest" description="Disordered" evidence="1">
    <location>
        <begin position="1"/>
        <end position="60"/>
    </location>
</feature>
<dbReference type="AlphaFoldDB" id="A0AAD6ZNC4"/>
<dbReference type="Proteomes" id="UP001218218">
    <property type="component" value="Unassembled WGS sequence"/>
</dbReference>
<sequence>MNPTPLTHVDFNFGSSPNSPEDLGSSTLHSTARPRDTFTGPSSSPPHPTGSPSPGHSMSMPVAPILSPLVVDTIARDFGLEPKQLQLLRTFVGFGSLGPGLSLPDLATRLFMLAATLGEAAERRRVERAKEDERRDYRAIWRDLQIRLEETFCFTRQQKANIRGIVQEVIYDGNRTKFLTMHIDVLAVLEKRQAVLSLENIFGVPGRERSLSQITKRQCSSVRNAWRADLINSIDPKTFVTLADFVYASALKYKGGTVEELPQIYTVHAVLLRRFVFENPTLKAAPAEEEAPDSDIEYDEAEETRPRKKPKKTPAKKAGKIAKGENFWGRVDEWFKNEVAERGSSLTGPKWKSYVDQLILDDQSKFKGLAPGSAVVMLENRQPLESSSSSLFDLPVQAQSGLGGYGYYFVGGAIQEHAFIQIRGVTGRGA</sequence>
<evidence type="ECO:0000313" key="3">
    <source>
        <dbReference type="Proteomes" id="UP001218218"/>
    </source>
</evidence>
<feature type="compositionally biased region" description="Polar residues" evidence="1">
    <location>
        <begin position="13"/>
        <end position="30"/>
    </location>
</feature>
<feature type="compositionally biased region" description="Acidic residues" evidence="1">
    <location>
        <begin position="287"/>
        <end position="302"/>
    </location>
</feature>
<reference evidence="2" key="1">
    <citation type="submission" date="2023-03" db="EMBL/GenBank/DDBJ databases">
        <title>Massive genome expansion in bonnet fungi (Mycena s.s.) driven by repeated elements and novel gene families across ecological guilds.</title>
        <authorList>
            <consortium name="Lawrence Berkeley National Laboratory"/>
            <person name="Harder C.B."/>
            <person name="Miyauchi S."/>
            <person name="Viragh M."/>
            <person name="Kuo A."/>
            <person name="Thoen E."/>
            <person name="Andreopoulos B."/>
            <person name="Lu D."/>
            <person name="Skrede I."/>
            <person name="Drula E."/>
            <person name="Henrissat B."/>
            <person name="Morin E."/>
            <person name="Kohler A."/>
            <person name="Barry K."/>
            <person name="LaButti K."/>
            <person name="Morin E."/>
            <person name="Salamov A."/>
            <person name="Lipzen A."/>
            <person name="Mereny Z."/>
            <person name="Hegedus B."/>
            <person name="Baldrian P."/>
            <person name="Stursova M."/>
            <person name="Weitz H."/>
            <person name="Taylor A."/>
            <person name="Grigoriev I.V."/>
            <person name="Nagy L.G."/>
            <person name="Martin F."/>
            <person name="Kauserud H."/>
        </authorList>
    </citation>
    <scope>NUCLEOTIDE SEQUENCE</scope>
    <source>
        <strain evidence="2">CBHHK002</strain>
    </source>
</reference>
<comment type="caution">
    <text evidence="2">The sequence shown here is derived from an EMBL/GenBank/DDBJ whole genome shotgun (WGS) entry which is preliminary data.</text>
</comment>
<protein>
    <submittedName>
        <fullName evidence="2">Uncharacterized protein</fullName>
    </submittedName>
</protein>
<organism evidence="2 3">
    <name type="scientific">Mycena albidolilacea</name>
    <dbReference type="NCBI Taxonomy" id="1033008"/>
    <lineage>
        <taxon>Eukaryota</taxon>
        <taxon>Fungi</taxon>
        <taxon>Dikarya</taxon>
        <taxon>Basidiomycota</taxon>
        <taxon>Agaricomycotina</taxon>
        <taxon>Agaricomycetes</taxon>
        <taxon>Agaricomycetidae</taxon>
        <taxon>Agaricales</taxon>
        <taxon>Marasmiineae</taxon>
        <taxon>Mycenaceae</taxon>
        <taxon>Mycena</taxon>
    </lineage>
</organism>
<proteinExistence type="predicted"/>
<evidence type="ECO:0000313" key="2">
    <source>
        <dbReference type="EMBL" id="KAJ7331054.1"/>
    </source>
</evidence>
<evidence type="ECO:0000256" key="1">
    <source>
        <dbReference type="SAM" id="MobiDB-lite"/>
    </source>
</evidence>
<keyword evidence="3" id="KW-1185">Reference proteome</keyword>
<gene>
    <name evidence="2" type="ORF">DFH08DRAFT_966797</name>
</gene>
<feature type="compositionally biased region" description="Basic residues" evidence="1">
    <location>
        <begin position="306"/>
        <end position="317"/>
    </location>
</feature>
<dbReference type="EMBL" id="JARIHO010000036">
    <property type="protein sequence ID" value="KAJ7331054.1"/>
    <property type="molecule type" value="Genomic_DNA"/>
</dbReference>
<feature type="region of interest" description="Disordered" evidence="1">
    <location>
        <begin position="286"/>
        <end position="317"/>
    </location>
</feature>
<accession>A0AAD6ZNC4</accession>